<keyword evidence="5" id="KW-1185">Reference proteome</keyword>
<organism evidence="4 5">
    <name type="scientific">Sporidiobolus salmonicolor</name>
    <name type="common">Yeast-like fungus</name>
    <name type="synonym">Sporobolomyces salmonicolor</name>
    <dbReference type="NCBI Taxonomy" id="5005"/>
    <lineage>
        <taxon>Eukaryota</taxon>
        <taxon>Fungi</taxon>
        <taxon>Dikarya</taxon>
        <taxon>Basidiomycota</taxon>
        <taxon>Pucciniomycotina</taxon>
        <taxon>Microbotryomycetes</taxon>
        <taxon>Sporidiobolales</taxon>
        <taxon>Sporidiobolaceae</taxon>
        <taxon>Sporobolomyces</taxon>
    </lineage>
</organism>
<feature type="compositionally biased region" description="Pro residues" evidence="2">
    <location>
        <begin position="319"/>
        <end position="329"/>
    </location>
</feature>
<evidence type="ECO:0000256" key="1">
    <source>
        <dbReference type="ARBA" id="ARBA00022786"/>
    </source>
</evidence>
<evidence type="ECO:0000256" key="2">
    <source>
        <dbReference type="SAM" id="MobiDB-lite"/>
    </source>
</evidence>
<dbReference type="InterPro" id="IPR050113">
    <property type="entry name" value="Ub_conjugating_enzyme"/>
</dbReference>
<evidence type="ECO:0000313" key="4">
    <source>
        <dbReference type="EMBL" id="CEQ39773.1"/>
    </source>
</evidence>
<dbReference type="CDD" id="cd23799">
    <property type="entry name" value="UBCc_UBE2J"/>
    <property type="match status" value="1"/>
</dbReference>
<dbReference type="SUPFAM" id="SSF54495">
    <property type="entry name" value="UBC-like"/>
    <property type="match status" value="1"/>
</dbReference>
<dbReference type="SMART" id="SM00212">
    <property type="entry name" value="UBCc"/>
    <property type="match status" value="1"/>
</dbReference>
<protein>
    <submittedName>
        <fullName evidence="4">SPOSA6832_01316-mRNA-1:cds</fullName>
    </submittedName>
</protein>
<accession>A0A0D6EJ65</accession>
<evidence type="ECO:0000259" key="3">
    <source>
        <dbReference type="PROSITE" id="PS50127"/>
    </source>
</evidence>
<keyword evidence="1" id="KW-0833">Ubl conjugation pathway</keyword>
<dbReference type="PROSITE" id="PS50127">
    <property type="entry name" value="UBC_2"/>
    <property type="match status" value="1"/>
</dbReference>
<name>A0A0D6EJ65_SPOSA</name>
<dbReference type="OrthoDB" id="1158011at2759"/>
<feature type="non-terminal residue" evidence="4">
    <location>
        <position position="1"/>
    </location>
</feature>
<dbReference type="InterPro" id="IPR016135">
    <property type="entry name" value="UBQ-conjugating_enzyme/RWD"/>
</dbReference>
<gene>
    <name evidence="4" type="primary">SPOSA6832_01316</name>
</gene>
<dbReference type="EMBL" id="CENE01000004">
    <property type="protein sequence ID" value="CEQ39773.1"/>
    <property type="molecule type" value="Genomic_DNA"/>
</dbReference>
<feature type="compositionally biased region" description="Low complexity" evidence="2">
    <location>
        <begin position="299"/>
        <end position="312"/>
    </location>
</feature>
<feature type="domain" description="UBC core" evidence="3">
    <location>
        <begin position="1"/>
        <end position="155"/>
    </location>
</feature>
<feature type="region of interest" description="Disordered" evidence="2">
    <location>
        <begin position="160"/>
        <end position="329"/>
    </location>
</feature>
<sequence>MAAARSGLSHRSAGDDLFDWHFTIRGLSGSEFEGGVYHGRMVLPSQYPHAPPDIYLLTPSGRFEVNRKICLSISSFHSLSRSSQLTEREVPLYRETWQPSWGVRTALLALRAFFPTDPKGAVGSLDASPEERKRLALASQSYKCTKCGYDAADRNSFAVLPEPSTDQSAPPPSVCEPSSKSEECELEVVAELGTPSEVPSPSASPPPRNSSVAASPSEPPTTIFPTAPSAPRSHAPSSASIPLPSPLADHPTSPSGPTPPRPHHHHHHHHPHHRAAPPTSPPGAPRLAHAHLPSPPSTSPALPRLQPQQQQLVRDGPPAAVPPQAAPLPPGVSLAQADVGGAGGPPSWIDRAILACLLALVAIVVRKIA</sequence>
<reference evidence="5" key="1">
    <citation type="submission" date="2015-02" db="EMBL/GenBank/DDBJ databases">
        <authorList>
            <person name="Gon?alves P."/>
        </authorList>
    </citation>
    <scope>NUCLEOTIDE SEQUENCE [LARGE SCALE GENOMIC DNA]</scope>
</reference>
<dbReference type="Gene3D" id="3.10.110.10">
    <property type="entry name" value="Ubiquitin Conjugating Enzyme"/>
    <property type="match status" value="1"/>
</dbReference>
<proteinExistence type="predicted"/>
<dbReference type="Pfam" id="PF00179">
    <property type="entry name" value="UQ_con"/>
    <property type="match status" value="1"/>
</dbReference>
<dbReference type="AlphaFoldDB" id="A0A0D6EJ65"/>
<evidence type="ECO:0000313" key="5">
    <source>
        <dbReference type="Proteomes" id="UP000243876"/>
    </source>
</evidence>
<feature type="compositionally biased region" description="Basic residues" evidence="2">
    <location>
        <begin position="261"/>
        <end position="275"/>
    </location>
</feature>
<feature type="compositionally biased region" description="Low complexity" evidence="2">
    <location>
        <begin position="225"/>
        <end position="253"/>
    </location>
</feature>
<dbReference type="PANTHER" id="PTHR24067">
    <property type="entry name" value="UBIQUITIN-CONJUGATING ENZYME E2"/>
    <property type="match status" value="1"/>
</dbReference>
<dbReference type="InterPro" id="IPR000608">
    <property type="entry name" value="UBC"/>
</dbReference>
<dbReference type="Proteomes" id="UP000243876">
    <property type="component" value="Unassembled WGS sequence"/>
</dbReference>